<evidence type="ECO:0000256" key="1">
    <source>
        <dbReference type="ARBA" id="ARBA00022475"/>
    </source>
</evidence>
<keyword evidence="3 5" id="KW-1133">Transmembrane helix</keyword>
<protein>
    <recommendedName>
        <fullName evidence="5">UPF0344 protein A8F95_09100</fullName>
    </recommendedName>
</protein>
<evidence type="ECO:0000313" key="6">
    <source>
        <dbReference type="EMBL" id="OCA87384.1"/>
    </source>
</evidence>
<sequence>MESLFFNSTHLHITTWVIAIILFFIAVSKYSTGAHMALRLFYILVLITGLLLFIRHHGINDMLYGMKMLAGILTIGLMEMVLVRKKKGKDTSKVLIGAIVLLIVTLYLGFKLPMGLNFFA</sequence>
<gene>
    <name evidence="6" type="ORF">A8F95_09100</name>
</gene>
<keyword evidence="4 5" id="KW-0472">Membrane</keyword>
<reference evidence="7" key="1">
    <citation type="submission" date="2016-05" db="EMBL/GenBank/DDBJ databases">
        <authorList>
            <person name="Liu B."/>
            <person name="Wang J."/>
            <person name="Zhu Y."/>
            <person name="Liu G."/>
            <person name="Chen Q."/>
            <person name="Chen Z."/>
            <person name="Lan J."/>
            <person name="Che J."/>
            <person name="Ge C."/>
            <person name="Shi H."/>
            <person name="Pan Z."/>
            <person name="Liu X."/>
        </authorList>
    </citation>
    <scope>NUCLEOTIDE SEQUENCE [LARGE SCALE GENOMIC DNA]</scope>
    <source>
        <strain evidence="7">FJAT-27215</strain>
    </source>
</reference>
<dbReference type="Pfam" id="PF07457">
    <property type="entry name" value="DUF1516"/>
    <property type="match status" value="1"/>
</dbReference>
<accession>A0A1B9AUB1</accession>
<keyword evidence="7" id="KW-1185">Reference proteome</keyword>
<comment type="caution">
    <text evidence="6">The sequence shown here is derived from an EMBL/GenBank/DDBJ whole genome shotgun (WGS) entry which is preliminary data.</text>
</comment>
<dbReference type="HAMAP" id="MF_01536">
    <property type="entry name" value="UPF0344"/>
    <property type="match status" value="1"/>
</dbReference>
<feature type="transmembrane region" description="Helical" evidence="5">
    <location>
        <begin position="64"/>
        <end position="82"/>
    </location>
</feature>
<comment type="subcellular location">
    <subcellularLocation>
        <location evidence="5">Cell membrane</location>
        <topology evidence="5">Multi-pass membrane protein</topology>
    </subcellularLocation>
</comment>
<dbReference type="GO" id="GO:0005886">
    <property type="term" value="C:plasma membrane"/>
    <property type="evidence" value="ECO:0007669"/>
    <property type="project" value="UniProtKB-SubCell"/>
</dbReference>
<feature type="transmembrane region" description="Helical" evidence="5">
    <location>
        <begin position="40"/>
        <end position="58"/>
    </location>
</feature>
<evidence type="ECO:0000256" key="4">
    <source>
        <dbReference type="ARBA" id="ARBA00023136"/>
    </source>
</evidence>
<name>A0A1B9AUB1_9BACI</name>
<dbReference type="Proteomes" id="UP000092578">
    <property type="component" value="Unassembled WGS sequence"/>
</dbReference>
<dbReference type="AlphaFoldDB" id="A0A1B9AUB1"/>
<evidence type="ECO:0000313" key="7">
    <source>
        <dbReference type="Proteomes" id="UP000092578"/>
    </source>
</evidence>
<proteinExistence type="inferred from homology"/>
<feature type="transmembrane region" description="Helical" evidence="5">
    <location>
        <begin position="94"/>
        <end position="110"/>
    </location>
</feature>
<organism evidence="6 7">
    <name type="scientific">Pseudobacillus wudalianchiensis</name>
    <dbReference type="NCBI Taxonomy" id="1743143"/>
    <lineage>
        <taxon>Bacteria</taxon>
        <taxon>Bacillati</taxon>
        <taxon>Bacillota</taxon>
        <taxon>Bacilli</taxon>
        <taxon>Bacillales</taxon>
        <taxon>Bacillaceae</taxon>
        <taxon>Pseudobacillus</taxon>
    </lineage>
</organism>
<keyword evidence="2 5" id="KW-0812">Transmembrane</keyword>
<comment type="similarity">
    <text evidence="5">Belongs to the UPF0344 family.</text>
</comment>
<dbReference type="InterPro" id="IPR010899">
    <property type="entry name" value="UPF0344"/>
</dbReference>
<evidence type="ECO:0000256" key="5">
    <source>
        <dbReference type="HAMAP-Rule" id="MF_01536"/>
    </source>
</evidence>
<evidence type="ECO:0000256" key="2">
    <source>
        <dbReference type="ARBA" id="ARBA00022692"/>
    </source>
</evidence>
<keyword evidence="1 5" id="KW-1003">Cell membrane</keyword>
<evidence type="ECO:0000256" key="3">
    <source>
        <dbReference type="ARBA" id="ARBA00022989"/>
    </source>
</evidence>
<dbReference type="EMBL" id="MAYT01000023">
    <property type="protein sequence ID" value="OCA87384.1"/>
    <property type="molecule type" value="Genomic_DNA"/>
</dbReference>
<dbReference type="RefSeq" id="WP_065410826.1">
    <property type="nucleotide sequence ID" value="NZ_MAYT01000023.1"/>
</dbReference>
<feature type="transmembrane region" description="Helical" evidence="5">
    <location>
        <begin position="12"/>
        <end position="28"/>
    </location>
</feature>